<evidence type="ECO:0000313" key="2">
    <source>
        <dbReference type="EMBL" id="RNA36089.1"/>
    </source>
</evidence>
<organism evidence="2 3">
    <name type="scientific">Brachionus plicatilis</name>
    <name type="common">Marine rotifer</name>
    <name type="synonym">Brachionus muelleri</name>
    <dbReference type="NCBI Taxonomy" id="10195"/>
    <lineage>
        <taxon>Eukaryota</taxon>
        <taxon>Metazoa</taxon>
        <taxon>Spiralia</taxon>
        <taxon>Gnathifera</taxon>
        <taxon>Rotifera</taxon>
        <taxon>Eurotatoria</taxon>
        <taxon>Monogononta</taxon>
        <taxon>Pseudotrocha</taxon>
        <taxon>Ploima</taxon>
        <taxon>Brachionidae</taxon>
        <taxon>Brachionus</taxon>
    </lineage>
</organism>
<accession>A0A3M7SK38</accession>
<dbReference type="EMBL" id="REGN01001244">
    <property type="protein sequence ID" value="RNA36089.1"/>
    <property type="molecule type" value="Genomic_DNA"/>
</dbReference>
<gene>
    <name evidence="2" type="ORF">BpHYR1_035010</name>
</gene>
<dbReference type="AlphaFoldDB" id="A0A3M7SK38"/>
<evidence type="ECO:0000256" key="1">
    <source>
        <dbReference type="SAM" id="MobiDB-lite"/>
    </source>
</evidence>
<evidence type="ECO:0000313" key="3">
    <source>
        <dbReference type="Proteomes" id="UP000276133"/>
    </source>
</evidence>
<keyword evidence="3" id="KW-1185">Reference proteome</keyword>
<feature type="region of interest" description="Disordered" evidence="1">
    <location>
        <begin position="1"/>
        <end position="83"/>
    </location>
</feature>
<sequence length="192" mass="21822">MLAEILLKNSGNKKNVQDRTKKIGKLSPVQQLPPTPPSVPPSAKLSSTPQNKNLGILSPSPSPRVRPASIDSPRSIKNESLSPKIVHSNLSNVGIRKIEKDIQDNKRRCVNEDIRSRHIEEKNRSYLTKDKFGDLRQNLTEPTPEAKRENYNKNFSSPRHKKYNNICCRMLHPGFKTLNSEEEIYAKIATKF</sequence>
<comment type="caution">
    <text evidence="2">The sequence shown here is derived from an EMBL/GenBank/DDBJ whole genome shotgun (WGS) entry which is preliminary data.</text>
</comment>
<dbReference type="Proteomes" id="UP000276133">
    <property type="component" value="Unassembled WGS sequence"/>
</dbReference>
<protein>
    <submittedName>
        <fullName evidence="2">Uncharacterized protein</fullName>
    </submittedName>
</protein>
<name>A0A3M7SK38_BRAPC</name>
<reference evidence="2 3" key="1">
    <citation type="journal article" date="2018" name="Sci. Rep.">
        <title>Genomic signatures of local adaptation to the degree of environmental predictability in rotifers.</title>
        <authorList>
            <person name="Franch-Gras L."/>
            <person name="Hahn C."/>
            <person name="Garcia-Roger E.M."/>
            <person name="Carmona M.J."/>
            <person name="Serra M."/>
            <person name="Gomez A."/>
        </authorList>
    </citation>
    <scope>NUCLEOTIDE SEQUENCE [LARGE SCALE GENOMIC DNA]</scope>
    <source>
        <strain evidence="2">HYR1</strain>
    </source>
</reference>
<proteinExistence type="predicted"/>
<feature type="compositionally biased region" description="Pro residues" evidence="1">
    <location>
        <begin position="31"/>
        <end position="40"/>
    </location>
</feature>
<feature type="compositionally biased region" description="Polar residues" evidence="1">
    <location>
        <begin position="44"/>
        <end position="53"/>
    </location>
</feature>